<feature type="domain" description="HTH tetR-type" evidence="5">
    <location>
        <begin position="13"/>
        <end position="72"/>
    </location>
</feature>
<dbReference type="InterPro" id="IPR050109">
    <property type="entry name" value="HTH-type_TetR-like_transc_reg"/>
</dbReference>
<dbReference type="InterPro" id="IPR036271">
    <property type="entry name" value="Tet_transcr_reg_TetR-rel_C_sf"/>
</dbReference>
<comment type="caution">
    <text evidence="6">The sequence shown here is derived from an EMBL/GenBank/DDBJ whole genome shotgun (WGS) entry which is preliminary data.</text>
</comment>
<keyword evidence="3" id="KW-0804">Transcription</keyword>
<dbReference type="Pfam" id="PF00440">
    <property type="entry name" value="TetR_N"/>
    <property type="match status" value="1"/>
</dbReference>
<organism evidence="6 7">
    <name type="scientific">Promicromonospora umidemergens</name>
    <dbReference type="NCBI Taxonomy" id="629679"/>
    <lineage>
        <taxon>Bacteria</taxon>
        <taxon>Bacillati</taxon>
        <taxon>Actinomycetota</taxon>
        <taxon>Actinomycetes</taxon>
        <taxon>Micrococcales</taxon>
        <taxon>Promicromonosporaceae</taxon>
        <taxon>Promicromonospora</taxon>
    </lineage>
</organism>
<dbReference type="InterPro" id="IPR001647">
    <property type="entry name" value="HTH_TetR"/>
</dbReference>
<protein>
    <submittedName>
        <fullName evidence="6">Helix-turn-helix domain-containing protein</fullName>
    </submittedName>
</protein>
<keyword evidence="2 4" id="KW-0238">DNA-binding</keyword>
<evidence type="ECO:0000259" key="5">
    <source>
        <dbReference type="PROSITE" id="PS50977"/>
    </source>
</evidence>
<accession>A0ABP8XYQ7</accession>
<name>A0ABP8XYQ7_9MICO</name>
<dbReference type="RefSeq" id="WP_253876578.1">
    <property type="nucleotide sequence ID" value="NZ_BAABHM010000028.1"/>
</dbReference>
<dbReference type="Gene3D" id="1.10.357.10">
    <property type="entry name" value="Tetracycline Repressor, domain 2"/>
    <property type="match status" value="1"/>
</dbReference>
<dbReference type="Proteomes" id="UP001500843">
    <property type="component" value="Unassembled WGS sequence"/>
</dbReference>
<evidence type="ECO:0000256" key="2">
    <source>
        <dbReference type="ARBA" id="ARBA00023125"/>
    </source>
</evidence>
<evidence type="ECO:0000313" key="7">
    <source>
        <dbReference type="Proteomes" id="UP001500843"/>
    </source>
</evidence>
<evidence type="ECO:0000256" key="1">
    <source>
        <dbReference type="ARBA" id="ARBA00023015"/>
    </source>
</evidence>
<reference evidence="7" key="1">
    <citation type="journal article" date="2019" name="Int. J. Syst. Evol. Microbiol.">
        <title>The Global Catalogue of Microorganisms (GCM) 10K type strain sequencing project: providing services to taxonomists for standard genome sequencing and annotation.</title>
        <authorList>
            <consortium name="The Broad Institute Genomics Platform"/>
            <consortium name="The Broad Institute Genome Sequencing Center for Infectious Disease"/>
            <person name="Wu L."/>
            <person name="Ma J."/>
        </authorList>
    </citation>
    <scope>NUCLEOTIDE SEQUENCE [LARGE SCALE GENOMIC DNA]</scope>
    <source>
        <strain evidence="7">JCM 17975</strain>
    </source>
</reference>
<keyword evidence="1" id="KW-0805">Transcription regulation</keyword>
<dbReference type="PRINTS" id="PR00455">
    <property type="entry name" value="HTHTETR"/>
</dbReference>
<dbReference type="InterPro" id="IPR009057">
    <property type="entry name" value="Homeodomain-like_sf"/>
</dbReference>
<evidence type="ECO:0000313" key="6">
    <source>
        <dbReference type="EMBL" id="GAA4718236.1"/>
    </source>
</evidence>
<proteinExistence type="predicted"/>
<evidence type="ECO:0000256" key="4">
    <source>
        <dbReference type="PROSITE-ProRule" id="PRU00335"/>
    </source>
</evidence>
<evidence type="ECO:0000256" key="3">
    <source>
        <dbReference type="ARBA" id="ARBA00023163"/>
    </source>
</evidence>
<feature type="DNA-binding region" description="H-T-H motif" evidence="4">
    <location>
        <begin position="35"/>
        <end position="54"/>
    </location>
</feature>
<dbReference type="PANTHER" id="PTHR30055:SF234">
    <property type="entry name" value="HTH-TYPE TRANSCRIPTIONAL REGULATOR BETI"/>
    <property type="match status" value="1"/>
</dbReference>
<dbReference type="EMBL" id="BAABHM010000028">
    <property type="protein sequence ID" value="GAA4718236.1"/>
    <property type="molecule type" value="Genomic_DNA"/>
</dbReference>
<dbReference type="SUPFAM" id="SSF46689">
    <property type="entry name" value="Homeodomain-like"/>
    <property type="match status" value="1"/>
</dbReference>
<dbReference type="PANTHER" id="PTHR30055">
    <property type="entry name" value="HTH-TYPE TRANSCRIPTIONAL REGULATOR RUTR"/>
    <property type="match status" value="1"/>
</dbReference>
<dbReference type="PROSITE" id="PS50977">
    <property type="entry name" value="HTH_TETR_2"/>
    <property type="match status" value="1"/>
</dbReference>
<keyword evidence="7" id="KW-1185">Reference proteome</keyword>
<gene>
    <name evidence="6" type="ORF">GCM10023198_47200</name>
</gene>
<sequence length="221" mass="23986">MTATGRKPRKDQQRNREALLSTAREVFATQGIGAPLDVIARRAGLGNATIYRHFPTREALIVEVLRFNLQRSSGVLTVALQRPAGWDGLVDYLSWLFAEQIDNAAYMSALRAVPAGQDAEVDAIRDQTVADLNQLIGRAKADGSMRADRWIEDVFLALSLNETLATTGHHDARSASLRFLELTLAALATDPAPAESTDEPATIVALRRTLGTELAGLPDPD</sequence>
<dbReference type="SUPFAM" id="SSF48498">
    <property type="entry name" value="Tetracyclin repressor-like, C-terminal domain"/>
    <property type="match status" value="1"/>
</dbReference>